<sequence length="209" mass="23875">MLIHVNKNSTITESNYNNNTMTNTARVRLDVTDEFTSIMRQNAAYMAYYASLDIDMGTYPLLTGEEFASKVRTGGDWDYKLEYGYSNEYIYDGRVVTGEDMGNFHYGFVGRGATFGEELLLIAAGAYQIYGGPRYVGWWESYFDDPNDQAMIIYGISMWDNNSWPSGTINEFGAFSDNDAIYTLTEYEKRCIEREISEDAANLEKLKDK</sequence>
<dbReference type="AlphaFoldDB" id="A0A1I2V1Z2"/>
<dbReference type="Proteomes" id="UP000199337">
    <property type="component" value="Unassembled WGS sequence"/>
</dbReference>
<evidence type="ECO:0000313" key="3">
    <source>
        <dbReference type="Proteomes" id="UP000199337"/>
    </source>
</evidence>
<accession>A0A1I2V1Z2</accession>
<evidence type="ECO:0000313" key="2">
    <source>
        <dbReference type="EMBL" id="SFG83252.1"/>
    </source>
</evidence>
<organism evidence="2 3">
    <name type="scientific">Desulfotruncus arcticus DSM 17038</name>
    <dbReference type="NCBI Taxonomy" id="1121424"/>
    <lineage>
        <taxon>Bacteria</taxon>
        <taxon>Bacillati</taxon>
        <taxon>Bacillota</taxon>
        <taxon>Clostridia</taxon>
        <taxon>Eubacteriales</taxon>
        <taxon>Desulfallaceae</taxon>
        <taxon>Desulfotruncus</taxon>
    </lineage>
</organism>
<keyword evidence="3" id="KW-1185">Reference proteome</keyword>
<reference evidence="3" key="1">
    <citation type="submission" date="2016-10" db="EMBL/GenBank/DDBJ databases">
        <authorList>
            <person name="Varghese N."/>
            <person name="Submissions S."/>
        </authorList>
    </citation>
    <scope>NUCLEOTIDE SEQUENCE [LARGE SCALE GENOMIC DNA]</scope>
    <source>
        <strain evidence="3">DSM 17038</strain>
    </source>
</reference>
<gene>
    <name evidence="2" type="ORF">SAMN05660649_02852</name>
</gene>
<evidence type="ECO:0000259" key="1">
    <source>
        <dbReference type="Pfam" id="PF15607"/>
    </source>
</evidence>
<dbReference type="OrthoDB" id="2161905at2"/>
<proteinExistence type="predicted"/>
<feature type="domain" description="Bacterial toxin 44" evidence="1">
    <location>
        <begin position="67"/>
        <end position="160"/>
    </location>
</feature>
<name>A0A1I2V1Z2_9FIRM</name>
<dbReference type="InterPro" id="IPR028946">
    <property type="entry name" value="Ntox44"/>
</dbReference>
<protein>
    <submittedName>
        <fullName evidence="2">Toxin 44</fullName>
    </submittedName>
</protein>
<dbReference type="Pfam" id="PF15607">
    <property type="entry name" value="Ntox44"/>
    <property type="match status" value="1"/>
</dbReference>
<dbReference type="EMBL" id="FOOX01000010">
    <property type="protein sequence ID" value="SFG83252.1"/>
    <property type="molecule type" value="Genomic_DNA"/>
</dbReference>